<name>R7TBH2_CAPTE</name>
<sequence length="132" mass="15057">MPAITSVMSTYDKRVVEPSRDVITAPTARSTWSSCSECKQTNCACSSIEPQRNYAVLGDIYYPWRAPIPSVLSVHSLYVFTYKNMTAFIIDNTVTDLFRQTIEAFNRPLNAEHRWICRRLIVFFGTLNIGLP</sequence>
<dbReference type="HOGENOM" id="CLU_1919064_0_0_1"/>
<organism evidence="1">
    <name type="scientific">Capitella teleta</name>
    <name type="common">Polychaete worm</name>
    <dbReference type="NCBI Taxonomy" id="283909"/>
    <lineage>
        <taxon>Eukaryota</taxon>
        <taxon>Metazoa</taxon>
        <taxon>Spiralia</taxon>
        <taxon>Lophotrochozoa</taxon>
        <taxon>Annelida</taxon>
        <taxon>Polychaeta</taxon>
        <taxon>Sedentaria</taxon>
        <taxon>Scolecida</taxon>
        <taxon>Capitellidae</taxon>
        <taxon>Capitella</taxon>
    </lineage>
</organism>
<keyword evidence="3" id="KW-1185">Reference proteome</keyword>
<evidence type="ECO:0000313" key="3">
    <source>
        <dbReference type="Proteomes" id="UP000014760"/>
    </source>
</evidence>
<reference evidence="2" key="3">
    <citation type="submission" date="2015-06" db="UniProtKB">
        <authorList>
            <consortium name="EnsemblMetazoa"/>
        </authorList>
    </citation>
    <scope>IDENTIFICATION</scope>
</reference>
<dbReference type="EnsemblMetazoa" id="CapteT185377">
    <property type="protein sequence ID" value="CapteP185377"/>
    <property type="gene ID" value="CapteG185377"/>
</dbReference>
<proteinExistence type="predicted"/>
<dbReference type="Proteomes" id="UP000014760">
    <property type="component" value="Unassembled WGS sequence"/>
</dbReference>
<protein>
    <submittedName>
        <fullName evidence="1 2">Uncharacterized protein</fullName>
    </submittedName>
</protein>
<dbReference type="EMBL" id="AMQN01003030">
    <property type="status" value="NOT_ANNOTATED_CDS"/>
    <property type="molecule type" value="Genomic_DNA"/>
</dbReference>
<reference evidence="3" key="1">
    <citation type="submission" date="2012-12" db="EMBL/GenBank/DDBJ databases">
        <authorList>
            <person name="Hellsten U."/>
            <person name="Grimwood J."/>
            <person name="Chapman J.A."/>
            <person name="Shapiro H."/>
            <person name="Aerts A."/>
            <person name="Otillar R.P."/>
            <person name="Terry A.Y."/>
            <person name="Boore J.L."/>
            <person name="Simakov O."/>
            <person name="Marletaz F."/>
            <person name="Cho S.-J."/>
            <person name="Edsinger-Gonzales E."/>
            <person name="Havlak P."/>
            <person name="Kuo D.-H."/>
            <person name="Larsson T."/>
            <person name="Lv J."/>
            <person name="Arendt D."/>
            <person name="Savage R."/>
            <person name="Osoegawa K."/>
            <person name="de Jong P."/>
            <person name="Lindberg D.R."/>
            <person name="Seaver E.C."/>
            <person name="Weisblat D.A."/>
            <person name="Putnam N.H."/>
            <person name="Grigoriev I.V."/>
            <person name="Rokhsar D.S."/>
        </authorList>
    </citation>
    <scope>NUCLEOTIDE SEQUENCE</scope>
    <source>
        <strain evidence="3">I ESC-2004</strain>
    </source>
</reference>
<accession>R7TBH2</accession>
<evidence type="ECO:0000313" key="2">
    <source>
        <dbReference type="EnsemblMetazoa" id="CapteP185377"/>
    </source>
</evidence>
<gene>
    <name evidence="1" type="ORF">CAPTEDRAFT_185377</name>
</gene>
<dbReference type="AlphaFoldDB" id="R7TBH2"/>
<dbReference type="EMBL" id="KB310768">
    <property type="protein sequence ID" value="ELT90807.1"/>
    <property type="molecule type" value="Genomic_DNA"/>
</dbReference>
<evidence type="ECO:0000313" key="1">
    <source>
        <dbReference type="EMBL" id="ELT90807.1"/>
    </source>
</evidence>
<reference evidence="1 3" key="2">
    <citation type="journal article" date="2013" name="Nature">
        <title>Insights into bilaterian evolution from three spiralian genomes.</title>
        <authorList>
            <person name="Simakov O."/>
            <person name="Marletaz F."/>
            <person name="Cho S.J."/>
            <person name="Edsinger-Gonzales E."/>
            <person name="Havlak P."/>
            <person name="Hellsten U."/>
            <person name="Kuo D.H."/>
            <person name="Larsson T."/>
            <person name="Lv J."/>
            <person name="Arendt D."/>
            <person name="Savage R."/>
            <person name="Osoegawa K."/>
            <person name="de Jong P."/>
            <person name="Grimwood J."/>
            <person name="Chapman J.A."/>
            <person name="Shapiro H."/>
            <person name="Aerts A."/>
            <person name="Otillar R.P."/>
            <person name="Terry A.Y."/>
            <person name="Boore J.L."/>
            <person name="Grigoriev I.V."/>
            <person name="Lindberg D.R."/>
            <person name="Seaver E.C."/>
            <person name="Weisblat D.A."/>
            <person name="Putnam N.H."/>
            <person name="Rokhsar D.S."/>
        </authorList>
    </citation>
    <scope>NUCLEOTIDE SEQUENCE</scope>
    <source>
        <strain evidence="1 3">I ESC-2004</strain>
    </source>
</reference>